<reference evidence="1 2" key="1">
    <citation type="submission" date="2016-11" db="EMBL/GenBank/DDBJ databases">
        <title>Whole genomes of Flavobacteriaceae.</title>
        <authorList>
            <person name="Stine C."/>
            <person name="Li C."/>
            <person name="Tadesse D."/>
        </authorList>
    </citation>
    <scope>NUCLEOTIDE SEQUENCE [LARGE SCALE GENOMIC DNA]</scope>
    <source>
        <strain evidence="1 2">CCUG 60112</strain>
    </source>
</reference>
<dbReference type="RefSeq" id="WP_089059702.1">
    <property type="nucleotide sequence ID" value="NZ_MUHD01000045.1"/>
</dbReference>
<dbReference type="PROSITE" id="PS51257">
    <property type="entry name" value="PROKAR_LIPOPROTEIN"/>
    <property type="match status" value="1"/>
</dbReference>
<evidence type="ECO:0000313" key="1">
    <source>
        <dbReference type="EMBL" id="OXB00783.1"/>
    </source>
</evidence>
<proteinExistence type="predicted"/>
<evidence type="ECO:0000313" key="2">
    <source>
        <dbReference type="Proteomes" id="UP000198381"/>
    </source>
</evidence>
<sequence>MKLLKITFLILTLSLFSCDKKSISKPEDVGKNIFELLKNIDKKTIDDYNLQVITYEELKALANDKKAKLGNFRSEIQVMTSVEFRRRTLIYLHKLQNRGKNYKIDWSKITYSDFVFEVIESNIPDFGGESKYLKGETYFKNTDGKIYLVQSVSYYDGKGYKTILVSGLAPKD</sequence>
<dbReference type="Proteomes" id="UP000198381">
    <property type="component" value="Unassembled WGS sequence"/>
</dbReference>
<organism evidence="1 2">
    <name type="scientific">Flavobacterium plurextorum</name>
    <dbReference type="NCBI Taxonomy" id="1114867"/>
    <lineage>
        <taxon>Bacteria</taxon>
        <taxon>Pseudomonadati</taxon>
        <taxon>Bacteroidota</taxon>
        <taxon>Flavobacteriia</taxon>
        <taxon>Flavobacteriales</taxon>
        <taxon>Flavobacteriaceae</taxon>
        <taxon>Flavobacterium</taxon>
    </lineage>
</organism>
<keyword evidence="2" id="KW-1185">Reference proteome</keyword>
<evidence type="ECO:0008006" key="3">
    <source>
        <dbReference type="Google" id="ProtNLM"/>
    </source>
</evidence>
<accession>A0ABX4CNZ4</accession>
<dbReference type="EMBL" id="MUHD01000045">
    <property type="protein sequence ID" value="OXB00783.1"/>
    <property type="molecule type" value="Genomic_DNA"/>
</dbReference>
<gene>
    <name evidence="1" type="ORF">B0A81_20290</name>
</gene>
<protein>
    <recommendedName>
        <fullName evidence="3">Lipoprotein</fullName>
    </recommendedName>
</protein>
<name>A0ABX4CNZ4_9FLAO</name>
<comment type="caution">
    <text evidence="1">The sequence shown here is derived from an EMBL/GenBank/DDBJ whole genome shotgun (WGS) entry which is preliminary data.</text>
</comment>